<dbReference type="GO" id="GO:0005886">
    <property type="term" value="C:plasma membrane"/>
    <property type="evidence" value="ECO:0007669"/>
    <property type="project" value="TreeGrafter"/>
</dbReference>
<dbReference type="GO" id="GO:0016491">
    <property type="term" value="F:oxidoreductase activity"/>
    <property type="evidence" value="ECO:0007669"/>
    <property type="project" value="UniProtKB-ARBA"/>
</dbReference>
<dbReference type="InterPro" id="IPR051460">
    <property type="entry name" value="HdrC_iron-sulfur_subunit"/>
</dbReference>
<dbReference type="EMBL" id="LNTB01000001">
    <property type="protein sequence ID" value="KSW12212.1"/>
    <property type="molecule type" value="Genomic_DNA"/>
</dbReference>
<dbReference type="Proteomes" id="UP000053352">
    <property type="component" value="Unassembled WGS sequence"/>
</dbReference>
<protein>
    <recommendedName>
        <fullName evidence="1">Cysteine-rich domain-containing protein</fullName>
    </recommendedName>
</protein>
<gene>
    <name evidence="2" type="ORF">CF15_05500</name>
</gene>
<proteinExistence type="predicted"/>
<dbReference type="InterPro" id="IPR004017">
    <property type="entry name" value="Cys_rich_dom"/>
</dbReference>
<dbReference type="PANTHER" id="PTHR43255:SF2">
    <property type="entry name" value="HETERODISULFIDE REDUCTASE RELATED PROTEIN"/>
    <property type="match status" value="1"/>
</dbReference>
<dbReference type="PANTHER" id="PTHR43255">
    <property type="entry name" value="IRON-SULFUR-BINDING OXIDOREDUCTASE FADF-RELATED-RELATED"/>
    <property type="match status" value="1"/>
</dbReference>
<feature type="domain" description="Cysteine-rich" evidence="1">
    <location>
        <begin position="209"/>
        <end position="291"/>
    </location>
</feature>
<name>A0A0V8RVZ8_PYROC</name>
<dbReference type="OrthoDB" id="42878at2157"/>
<sequence length="322" mass="35575">MDLRSVLSAIAETTLRTGLPVPAPREAVYRWAQPLGLPRNGRVYLYTGALYQLVPYIKAYVSLLEQLGKGGSRLAKLASTRLAARVVRPDRRESELVEGILSSIARLLSRAGVEYAYLYEDDLYSGVLLYDLGLEEAFRKHAARVYEALRRRGAEKLITVDPHTTYVMRSVYPEYVEGFSIEVVNYLELLAERLGSKPARAPGSLGAMVIHDPCLYARALGIVEQPRRLLKAAGVEVLEPRRSGRMTYCCGGPVEALSPRLARRIAEARLRELREKSERVVTLCPICYANLSRVARDETIVDIALVLAKGFLGVDGGAAAGE</sequence>
<dbReference type="Pfam" id="PF02754">
    <property type="entry name" value="CCG"/>
    <property type="match status" value="1"/>
</dbReference>
<keyword evidence="3" id="KW-1185">Reference proteome</keyword>
<organism evidence="2 3">
    <name type="scientific">Pyrodictium occultum</name>
    <dbReference type="NCBI Taxonomy" id="2309"/>
    <lineage>
        <taxon>Archaea</taxon>
        <taxon>Thermoproteota</taxon>
        <taxon>Thermoprotei</taxon>
        <taxon>Desulfurococcales</taxon>
        <taxon>Pyrodictiaceae</taxon>
        <taxon>Pyrodictium</taxon>
    </lineage>
</organism>
<reference evidence="2 3" key="1">
    <citation type="submission" date="2015-11" db="EMBL/GenBank/DDBJ databases">
        <title>Genome sequence of Pyrodictium occultum PL-19, a marine hyperthermophilic archaeon isolated from Volcano, Italy.</title>
        <authorList>
            <person name="Utturkar S."/>
            <person name="Huber H."/>
            <person name="Leptihn S."/>
            <person name="Brown S."/>
            <person name="Stetter K.O."/>
            <person name="Podar M."/>
        </authorList>
    </citation>
    <scope>NUCLEOTIDE SEQUENCE [LARGE SCALE GENOMIC DNA]</scope>
    <source>
        <strain evidence="2 3">PL-19</strain>
    </source>
</reference>
<dbReference type="STRING" id="2309.CF15_05500"/>
<evidence type="ECO:0000313" key="2">
    <source>
        <dbReference type="EMBL" id="KSW12212.1"/>
    </source>
</evidence>
<evidence type="ECO:0000313" key="3">
    <source>
        <dbReference type="Proteomes" id="UP000053352"/>
    </source>
</evidence>
<evidence type="ECO:0000259" key="1">
    <source>
        <dbReference type="Pfam" id="PF02754"/>
    </source>
</evidence>
<accession>A0A0V8RVZ8</accession>
<dbReference type="AlphaFoldDB" id="A0A0V8RVZ8"/>
<dbReference type="RefSeq" id="WP_058370892.1">
    <property type="nucleotide sequence ID" value="NZ_LNTB01000001.1"/>
</dbReference>
<comment type="caution">
    <text evidence="2">The sequence shown here is derived from an EMBL/GenBank/DDBJ whole genome shotgun (WGS) entry which is preliminary data.</text>
</comment>